<evidence type="ECO:0000256" key="7">
    <source>
        <dbReference type="SAM" id="Phobius"/>
    </source>
</evidence>
<reference evidence="9 10" key="1">
    <citation type="submission" date="2017-09" db="EMBL/GenBank/DDBJ databases">
        <title>Depth-based differentiation of microbial function through sediment-hosted aquifers and enrichment of novel symbionts in the deep terrestrial subsurface.</title>
        <authorList>
            <person name="Probst A.J."/>
            <person name="Ladd B."/>
            <person name="Jarett J.K."/>
            <person name="Geller-Mcgrath D.E."/>
            <person name="Sieber C.M."/>
            <person name="Emerson J.B."/>
            <person name="Anantharaman K."/>
            <person name="Thomas B.C."/>
            <person name="Malmstrom R."/>
            <person name="Stieglmeier M."/>
            <person name="Klingl A."/>
            <person name="Woyke T."/>
            <person name="Ryan C.M."/>
            <person name="Banfield J.F."/>
        </authorList>
    </citation>
    <scope>NUCLEOTIDE SEQUENCE [LARGE SCALE GENOMIC DNA]</scope>
    <source>
        <strain evidence="9">CG18_big_fil_WC_8_21_14_2_50_37_10</strain>
    </source>
</reference>
<evidence type="ECO:0000259" key="8">
    <source>
        <dbReference type="Pfam" id="PF00933"/>
    </source>
</evidence>
<dbReference type="Pfam" id="PF00933">
    <property type="entry name" value="Glyco_hydro_3"/>
    <property type="match status" value="1"/>
</dbReference>
<feature type="transmembrane region" description="Helical" evidence="7">
    <location>
        <begin position="76"/>
        <end position="98"/>
    </location>
</feature>
<keyword evidence="7" id="KW-0812">Transmembrane</keyword>
<dbReference type="InterPro" id="IPR050226">
    <property type="entry name" value="NagZ_Beta-hexosaminidase"/>
</dbReference>
<dbReference type="SUPFAM" id="SSF51445">
    <property type="entry name" value="(Trans)glycosidases"/>
    <property type="match status" value="1"/>
</dbReference>
<dbReference type="PANTHER" id="PTHR30480:SF13">
    <property type="entry name" value="BETA-HEXOSAMINIDASE"/>
    <property type="match status" value="1"/>
</dbReference>
<dbReference type="EC" id="3.2.1.52" evidence="3"/>
<sequence>LKREEIRTMAKDLSRLREAEAQKERERIAALQLEKIKKEEKIIPPGTPERPLEEKPAKGVLIPRPLPKRPSSFQKVLIRGIVIFLCLLLISGFFYWALGTKRPPTKEVTPLRTGEEIPKEEEVVEKPEIIISPSLPSTTETKTLEISKNEEIPEVFNRLMAEELPKGEFLRIVIKNIDENRLASLEDLFGAFQIETPEGISKKLEADYTLAIYPQAQGKRIVFVAKIGEEEGLAELLKNWEEKMTKEGVFVSGNKVSTFFSYFKTSSYQNVNFRYLTISKEDSGICYAFLDNYFVFATSFESLKKAIEQVTKEVGLSDLREKVGQLFIVGFEGKTLTPQLEEIFKKYQPGGVLLLSKNIGDKEQLKNLIQGLQNLSLKETDLPLFIAVDQEGEPISRIGFLEEKTPQSEIENPEVAYQVGLKRGGELYELGVNLNLAPVLDDMKSGDFYFNRTFQKSSETSGELAKSLISGQKEAGILTAMKHFPGYIGLSSNPEEKLFTVEKTPEISQFKKAMEAKPEFVMASNLIYKEIDQSLPFTFSSSAIQFLKNNLGSEVLIVSDDLDQNSLLKKFSLKETVTKPIESGTDILIFSGYRLPAEKGLDEAFRAAQNKEISLENIDKAFLRITQLKKTLLK</sequence>
<evidence type="ECO:0000256" key="6">
    <source>
        <dbReference type="SAM" id="Coils"/>
    </source>
</evidence>
<accession>A0A2H0FLA1</accession>
<evidence type="ECO:0000256" key="1">
    <source>
        <dbReference type="ARBA" id="ARBA00001231"/>
    </source>
</evidence>
<evidence type="ECO:0000256" key="3">
    <source>
        <dbReference type="ARBA" id="ARBA00012663"/>
    </source>
</evidence>
<keyword evidence="5" id="KW-0326">Glycosidase</keyword>
<keyword evidence="7" id="KW-0472">Membrane</keyword>
<evidence type="ECO:0000256" key="2">
    <source>
        <dbReference type="ARBA" id="ARBA00005336"/>
    </source>
</evidence>
<keyword evidence="7" id="KW-1133">Transmembrane helix</keyword>
<feature type="coiled-coil region" evidence="6">
    <location>
        <begin position="6"/>
        <end position="41"/>
    </location>
</feature>
<comment type="caution">
    <text evidence="9">The sequence shown here is derived from an EMBL/GenBank/DDBJ whole genome shotgun (WGS) entry which is preliminary data.</text>
</comment>
<evidence type="ECO:0000313" key="9">
    <source>
        <dbReference type="EMBL" id="PIQ07415.1"/>
    </source>
</evidence>
<dbReference type="PANTHER" id="PTHR30480">
    <property type="entry name" value="BETA-HEXOSAMINIDASE-RELATED"/>
    <property type="match status" value="1"/>
</dbReference>
<evidence type="ECO:0000256" key="5">
    <source>
        <dbReference type="ARBA" id="ARBA00023295"/>
    </source>
</evidence>
<dbReference type="GO" id="GO:0005975">
    <property type="term" value="P:carbohydrate metabolic process"/>
    <property type="evidence" value="ECO:0007669"/>
    <property type="project" value="InterPro"/>
</dbReference>
<evidence type="ECO:0000256" key="4">
    <source>
        <dbReference type="ARBA" id="ARBA00022801"/>
    </source>
</evidence>
<dbReference type="InterPro" id="IPR017853">
    <property type="entry name" value="GH"/>
</dbReference>
<dbReference type="Gene3D" id="3.20.20.300">
    <property type="entry name" value="Glycoside hydrolase, family 3, N-terminal domain"/>
    <property type="match status" value="1"/>
</dbReference>
<name>A0A2H0FLA1_9BACT</name>
<dbReference type="Proteomes" id="UP000230778">
    <property type="component" value="Unassembled WGS sequence"/>
</dbReference>
<dbReference type="GO" id="GO:0009254">
    <property type="term" value="P:peptidoglycan turnover"/>
    <property type="evidence" value="ECO:0007669"/>
    <property type="project" value="TreeGrafter"/>
</dbReference>
<proteinExistence type="inferred from homology"/>
<feature type="non-terminal residue" evidence="9">
    <location>
        <position position="1"/>
    </location>
</feature>
<comment type="similarity">
    <text evidence="2">Belongs to the glycosyl hydrolase 3 family.</text>
</comment>
<keyword evidence="6" id="KW-0175">Coiled coil</keyword>
<dbReference type="GO" id="GO:0004563">
    <property type="term" value="F:beta-N-acetylhexosaminidase activity"/>
    <property type="evidence" value="ECO:0007669"/>
    <property type="project" value="UniProtKB-EC"/>
</dbReference>
<feature type="domain" description="Glycoside hydrolase family 3 N-terminal" evidence="8">
    <location>
        <begin position="319"/>
        <end position="628"/>
    </location>
</feature>
<dbReference type="EMBL" id="PCUC01000023">
    <property type="protein sequence ID" value="PIQ07415.1"/>
    <property type="molecule type" value="Genomic_DNA"/>
</dbReference>
<evidence type="ECO:0000313" key="10">
    <source>
        <dbReference type="Proteomes" id="UP000230778"/>
    </source>
</evidence>
<dbReference type="InterPro" id="IPR001764">
    <property type="entry name" value="Glyco_hydro_3_N"/>
</dbReference>
<protein>
    <recommendedName>
        <fullName evidence="3">beta-N-acetylhexosaminidase</fullName>
        <ecNumber evidence="3">3.2.1.52</ecNumber>
    </recommendedName>
</protein>
<comment type="catalytic activity">
    <reaction evidence="1">
        <text>Hydrolysis of terminal non-reducing N-acetyl-D-hexosamine residues in N-acetyl-beta-D-hexosaminides.</text>
        <dbReference type="EC" id="3.2.1.52"/>
    </reaction>
</comment>
<dbReference type="InterPro" id="IPR036962">
    <property type="entry name" value="Glyco_hydro_3_N_sf"/>
</dbReference>
<organism evidence="9 10">
    <name type="scientific">Candidatus Nealsonbacteria bacterium CG18_big_fil_WC_8_21_14_2_50_37_10</name>
    <dbReference type="NCBI Taxonomy" id="1974717"/>
    <lineage>
        <taxon>Bacteria</taxon>
        <taxon>Candidatus Nealsoniibacteriota</taxon>
    </lineage>
</organism>
<keyword evidence="4" id="KW-0378">Hydrolase</keyword>
<dbReference type="AlphaFoldDB" id="A0A2H0FLA1"/>
<gene>
    <name evidence="9" type="ORF">COW72_00430</name>
</gene>